<protein>
    <recommendedName>
        <fullName evidence="5">QacE family quaternary ammonium compound efflux SMR transporter</fullName>
    </recommendedName>
</protein>
<gene>
    <name evidence="3" type="ORF">FCS21_05030</name>
</gene>
<dbReference type="GO" id="GO:0005886">
    <property type="term" value="C:plasma membrane"/>
    <property type="evidence" value="ECO:0007669"/>
    <property type="project" value="UniProtKB-SubCell"/>
</dbReference>
<keyword evidence="1 2" id="KW-0812">Transmembrane</keyword>
<feature type="transmembrane region" description="Helical" evidence="2">
    <location>
        <begin position="6"/>
        <end position="24"/>
    </location>
</feature>
<evidence type="ECO:0000256" key="1">
    <source>
        <dbReference type="RuleBase" id="RU003942"/>
    </source>
</evidence>
<dbReference type="Proteomes" id="UP000307702">
    <property type="component" value="Unassembled WGS sequence"/>
</dbReference>
<evidence type="ECO:0000313" key="3">
    <source>
        <dbReference type="EMBL" id="TMM46530.1"/>
    </source>
</evidence>
<keyword evidence="4" id="KW-1185">Reference proteome</keyword>
<keyword evidence="2" id="KW-1133">Transmembrane helix</keyword>
<comment type="similarity">
    <text evidence="1">Belongs to the drug/metabolite transporter (DMT) superfamily. Small multidrug resistance (SMR) (TC 2.A.7.1) family.</text>
</comment>
<feature type="transmembrane region" description="Helical" evidence="2">
    <location>
        <begin position="31"/>
        <end position="52"/>
    </location>
</feature>
<dbReference type="InterPro" id="IPR037185">
    <property type="entry name" value="EmrE-like"/>
</dbReference>
<keyword evidence="2" id="KW-0472">Membrane</keyword>
<comment type="caution">
    <text evidence="3">The sequence shown here is derived from an EMBL/GenBank/DDBJ whole genome shotgun (WGS) entry which is preliminary data.</text>
</comment>
<dbReference type="InterPro" id="IPR045324">
    <property type="entry name" value="Small_multidrug_res"/>
</dbReference>
<evidence type="ECO:0000256" key="2">
    <source>
        <dbReference type="SAM" id="Phobius"/>
    </source>
</evidence>
<sequence length="56" mass="5786">MSTVDGIWAGIGAIGVTILSMFLFDESKDLLNILCLLLIVSGTVGVELVSALTTSS</sequence>
<name>A0A8H2JNN1_9GAMM</name>
<organism evidence="3 4">
    <name type="scientific">Colwellia ponticola</name>
    <dbReference type="NCBI Taxonomy" id="2304625"/>
    <lineage>
        <taxon>Bacteria</taxon>
        <taxon>Pseudomonadati</taxon>
        <taxon>Pseudomonadota</taxon>
        <taxon>Gammaproteobacteria</taxon>
        <taxon>Alteromonadales</taxon>
        <taxon>Colwelliaceae</taxon>
        <taxon>Colwellia</taxon>
    </lineage>
</organism>
<dbReference type="SUPFAM" id="SSF103481">
    <property type="entry name" value="Multidrug resistance efflux transporter EmrE"/>
    <property type="match status" value="1"/>
</dbReference>
<reference evidence="3 4" key="1">
    <citation type="submission" date="2019-05" db="EMBL/GenBank/DDBJ databases">
        <title>Colwellia ponticola sp. nov., isolated from seawater.</title>
        <authorList>
            <person name="Yoon J.-H."/>
        </authorList>
    </citation>
    <scope>NUCLEOTIDE SEQUENCE [LARGE SCALE GENOMIC DNA]</scope>
    <source>
        <strain evidence="3 4">OISW-25</strain>
    </source>
</reference>
<dbReference type="Gene3D" id="1.10.3730.20">
    <property type="match status" value="1"/>
</dbReference>
<dbReference type="GO" id="GO:0022857">
    <property type="term" value="F:transmembrane transporter activity"/>
    <property type="evidence" value="ECO:0007669"/>
    <property type="project" value="InterPro"/>
</dbReference>
<dbReference type="EMBL" id="SZVP01000003">
    <property type="protein sequence ID" value="TMM46530.1"/>
    <property type="molecule type" value="Genomic_DNA"/>
</dbReference>
<proteinExistence type="inferred from homology"/>
<evidence type="ECO:0000313" key="4">
    <source>
        <dbReference type="Proteomes" id="UP000307702"/>
    </source>
</evidence>
<comment type="subcellular location">
    <subcellularLocation>
        <location evidence="1">Cell membrane</location>
        <topology evidence="1">Multi-pass membrane protein</topology>
    </subcellularLocation>
</comment>
<accession>A0A8H2JNN1</accession>
<evidence type="ECO:0008006" key="5">
    <source>
        <dbReference type="Google" id="ProtNLM"/>
    </source>
</evidence>
<dbReference type="AlphaFoldDB" id="A0A8H2JNN1"/>
<dbReference type="Pfam" id="PF00893">
    <property type="entry name" value="Multi_Drug_Res"/>
    <property type="match status" value="1"/>
</dbReference>